<sequence length="766" mass="90038">MWYKTCINARIILIIIGFLWWDRVVVSSVNTMASSIASNSGIKERLTHERISKELQILFQKREELFCNISVWNYMIIFPFRITTMCLCELKTKLNICLHKYMLDLAFYSQNNEYDAEIRFYMIESQMIIYIKSNKPEVYGKNQLVDLYEECVLSDYTNGHNLQNNKQKLNLKEDSRGIYRVLNLGDQCALFKKIQELYKNNTIQRQIEKLTLPRISFKDTVVKAALELILSDPVIYNDFSHMEKEFIPMYTENAQFYNQLLNTYNLSMLVSIYNIIRENNEIQYYKTKNLNNITSICTEKIINSYHNISNILNCGFKVHKNISVSQQNKPDSSYNVNDAMQYVHSTIYGALATLYQNAPNYNSNNTELLGKEVFKLWEYMLFEIYIQESNWPSHDSEKDELKLYSYTNSIIYEHNSLLEAETIEHFHVYYVDNSRHRCHRVCIPYYFNSKGDKVCMHTVHDINFHLLNLFKIDLIAGSIFPYYTIGNSGIWNYMNEVMQKSTYVKSNAEMHILFYYIEFEFLTDGISFVHIDYLNDEPLKEVIPIPLFLNSLIRDSLKTSPFLWTSPLNIVQTMYFSNKIPDKHTVIPPIKRSDYIIHDCYKNLFMVLDDGLSVGVNCYTMSSSYTTVYKKGVKYSVIKWKNQIPTGDYFHHHYIYRSDEHETNSPQGLLNTMGFISNNFDKPKNTIRFCKVGQDAYSIWYTKENKLNNREKNIPSYAIAKLNGSVWEYARSFSSSKIDSSEDKLDSEPGCVSYLGVHYAIFNFLK</sequence>
<evidence type="ECO:0000313" key="1">
    <source>
        <dbReference type="EMBL" id="EIJ89140.1"/>
    </source>
</evidence>
<dbReference type="VEuPathDB" id="MicrosporidiaDB:NEQG_00959"/>
<name>I3EIU3_NEMP3</name>
<dbReference type="EMBL" id="GL870877">
    <property type="protein sequence ID" value="EIJ89140.1"/>
    <property type="molecule type" value="Genomic_DNA"/>
</dbReference>
<evidence type="ECO:0000313" key="2">
    <source>
        <dbReference type="Proteomes" id="UP000002872"/>
    </source>
</evidence>
<proteinExistence type="predicted"/>
<protein>
    <submittedName>
        <fullName evidence="1">Uncharacterized protein</fullName>
    </submittedName>
</protein>
<keyword evidence="2" id="KW-1185">Reference proteome</keyword>
<reference evidence="1" key="1">
    <citation type="submission" date="2011-01" db="EMBL/GenBank/DDBJ databases">
        <title>The Genome Sequence of Nematocida parisii strain ERTm3.</title>
        <authorList>
            <consortium name="The Broad Institute Genome Sequencing Platform"/>
            <consortium name="The Broad Institute Genome Sequencing Center for Infectious Disease"/>
            <person name="Cuomo C."/>
            <person name="Troemel E."/>
            <person name="Young S.K."/>
            <person name="Zeng Q."/>
            <person name="Gargeya S."/>
            <person name="Fitzgerald M."/>
            <person name="Haas B."/>
            <person name="Abouelleil A."/>
            <person name="Alvarado L."/>
            <person name="Arachchi H.M."/>
            <person name="Berlin A."/>
            <person name="Chapman S.B."/>
            <person name="Gearin G."/>
            <person name="Goldberg J."/>
            <person name="Griggs A."/>
            <person name="Gujja S."/>
            <person name="Hansen M."/>
            <person name="Heiman D."/>
            <person name="Howarth C."/>
            <person name="Larimer J."/>
            <person name="Lui A."/>
            <person name="MacDonald P.J.P."/>
            <person name="McCowen C."/>
            <person name="Montmayeur A."/>
            <person name="Murphy C."/>
            <person name="Neiman D."/>
            <person name="Pearson M."/>
            <person name="Priest M."/>
            <person name="Roberts A."/>
            <person name="Saif S."/>
            <person name="Shea T."/>
            <person name="Sisk P."/>
            <person name="Stolte C."/>
            <person name="Sykes S."/>
            <person name="Wortman J."/>
            <person name="Nusbaum C."/>
            <person name="Birren B."/>
        </authorList>
    </citation>
    <scope>NUCLEOTIDE SEQUENCE</scope>
    <source>
        <strain evidence="1">ERTm3</strain>
    </source>
</reference>
<dbReference type="InParanoid" id="I3EIU3"/>
<accession>I3EIU3</accession>
<dbReference type="AlphaFoldDB" id="I3EIU3"/>
<organism evidence="1 2">
    <name type="scientific">Nematocida parisii (strain ERTm3)</name>
    <name type="common">Nematode killer fungus</name>
    <dbReference type="NCBI Taxonomy" id="935791"/>
    <lineage>
        <taxon>Eukaryota</taxon>
        <taxon>Fungi</taxon>
        <taxon>Fungi incertae sedis</taxon>
        <taxon>Microsporidia</taxon>
        <taxon>Nematocida</taxon>
    </lineage>
</organism>
<dbReference type="HOGENOM" id="CLU_364495_0_0_1"/>
<dbReference type="OrthoDB" id="10289753at2759"/>
<dbReference type="Proteomes" id="UP000002872">
    <property type="component" value="Unassembled WGS sequence"/>
</dbReference>
<gene>
    <name evidence="1" type="ORF">NEQG_00959</name>
</gene>